<reference evidence="2 3" key="1">
    <citation type="submission" date="2019-05" db="EMBL/GenBank/DDBJ databases">
        <title>Another draft genome of Portunus trituberculatus and its Hox gene families provides insights of decapod evolution.</title>
        <authorList>
            <person name="Jeong J.-H."/>
            <person name="Song I."/>
            <person name="Kim S."/>
            <person name="Choi T."/>
            <person name="Kim D."/>
            <person name="Ryu S."/>
            <person name="Kim W."/>
        </authorList>
    </citation>
    <scope>NUCLEOTIDE SEQUENCE [LARGE SCALE GENOMIC DNA]</scope>
    <source>
        <tissue evidence="2">Muscle</tissue>
    </source>
</reference>
<feature type="region of interest" description="Disordered" evidence="1">
    <location>
        <begin position="1"/>
        <end position="86"/>
    </location>
</feature>
<accession>A0A5B7FSP9</accession>
<keyword evidence="3" id="KW-1185">Reference proteome</keyword>
<evidence type="ECO:0000256" key="1">
    <source>
        <dbReference type="SAM" id="MobiDB-lite"/>
    </source>
</evidence>
<feature type="compositionally biased region" description="Polar residues" evidence="1">
    <location>
        <begin position="76"/>
        <end position="86"/>
    </location>
</feature>
<evidence type="ECO:0000313" key="2">
    <source>
        <dbReference type="EMBL" id="MPC50451.1"/>
    </source>
</evidence>
<gene>
    <name evidence="2" type="ORF">E2C01_044279</name>
</gene>
<comment type="caution">
    <text evidence="2">The sequence shown here is derived from an EMBL/GenBank/DDBJ whole genome shotgun (WGS) entry which is preliminary data.</text>
</comment>
<name>A0A5B7FSP9_PORTR</name>
<dbReference type="EMBL" id="VSRR010009514">
    <property type="protein sequence ID" value="MPC50451.1"/>
    <property type="molecule type" value="Genomic_DNA"/>
</dbReference>
<dbReference type="AlphaFoldDB" id="A0A5B7FSP9"/>
<dbReference type="Proteomes" id="UP000324222">
    <property type="component" value="Unassembled WGS sequence"/>
</dbReference>
<sequence>MFSVALESGTTGNRKGHRTTAALPATQSPLRPPLICQGSLYLTSSPHTSPTHHSHHPAHESHTPPTRYPIPPTLRQLHSTHNEATF</sequence>
<protein>
    <submittedName>
        <fullName evidence="2">Uncharacterized protein</fullName>
    </submittedName>
</protein>
<proteinExistence type="predicted"/>
<organism evidence="2 3">
    <name type="scientific">Portunus trituberculatus</name>
    <name type="common">Swimming crab</name>
    <name type="synonym">Neptunus trituberculatus</name>
    <dbReference type="NCBI Taxonomy" id="210409"/>
    <lineage>
        <taxon>Eukaryota</taxon>
        <taxon>Metazoa</taxon>
        <taxon>Ecdysozoa</taxon>
        <taxon>Arthropoda</taxon>
        <taxon>Crustacea</taxon>
        <taxon>Multicrustacea</taxon>
        <taxon>Malacostraca</taxon>
        <taxon>Eumalacostraca</taxon>
        <taxon>Eucarida</taxon>
        <taxon>Decapoda</taxon>
        <taxon>Pleocyemata</taxon>
        <taxon>Brachyura</taxon>
        <taxon>Eubrachyura</taxon>
        <taxon>Portunoidea</taxon>
        <taxon>Portunidae</taxon>
        <taxon>Portuninae</taxon>
        <taxon>Portunus</taxon>
    </lineage>
</organism>
<evidence type="ECO:0000313" key="3">
    <source>
        <dbReference type="Proteomes" id="UP000324222"/>
    </source>
</evidence>